<dbReference type="GO" id="GO:0005829">
    <property type="term" value="C:cytosol"/>
    <property type="evidence" value="ECO:0007669"/>
    <property type="project" value="TreeGrafter"/>
</dbReference>
<reference evidence="13" key="3">
    <citation type="submission" date="2022-06" db="UniProtKB">
        <authorList>
            <consortium name="EnsemblMetazoa"/>
        </authorList>
    </citation>
    <scope>IDENTIFICATION</scope>
</reference>
<evidence type="ECO:0000259" key="11">
    <source>
        <dbReference type="Pfam" id="PF00294"/>
    </source>
</evidence>
<dbReference type="EMBL" id="WVUK01000066">
    <property type="protein sequence ID" value="KAF7487741.1"/>
    <property type="molecule type" value="Genomic_DNA"/>
</dbReference>
<sequence length="631" mass="71996">MDIDNPRVCSFMGASIMDLISYVDRFPEPGETLSGNHFRKGFGGKAANACVMAARLGLECRMLAKIGCDVFGKEMIKNFEQHNISTSFLILSSDLPTGTASITVTRKGENNIVYVPGATNLLSPNEINDVSDSLFKDCRLFVSTFECLPESLHTALLLALPTLINGAPPFPKPMENSHIYPLCDILCVNESEAKLMTKLRVDTIDDCRIACKMILDKGCGSVILTMGNNGALYVNRNQTIHIPVPHQIEPIDTTIEMNQLRSQQTNKHLDRKNISLLAEPFSIISQNDRNSSNSIDDDDNDNDNDHNNNNNNDDDYDSDDIINFFIQTNNENQNDEKDYIITIHDDSDNGGNKSFEADGIFHHHQKQQREQYRNRFEKKNEIKMKTFSKKRESIESNRSILSNGSDTIFFDENRWNRHNNNEDDDDNDDQLNRSIIADRSSSSSAVLFFKKENPSILQKSFSLSYSFRYFWIILTVLVTIFICLIIGFLYIQKVGKNRLEDENDDDDDDNDDDFINEDLTKTYPRTDLNQFKHIIERERLVVRCLGFKFGTALPYPNEMDSMFESETSTPMLTTINNYLNHHSNQLKQSTQKQQIPSVKRNSERRQSSTSYPGPNTLAVVNGDEHRFDVKQ</sequence>
<dbReference type="InterPro" id="IPR002139">
    <property type="entry name" value="Ribo/fructo_kinase"/>
</dbReference>
<reference evidence="12" key="2">
    <citation type="submission" date="2020-01" db="EMBL/GenBank/DDBJ databases">
        <authorList>
            <person name="Korhonen P.K.K."/>
            <person name="Guangxu M.G."/>
            <person name="Wang T.W."/>
            <person name="Stroehlein A.J.S."/>
            <person name="Young N.D."/>
            <person name="Ang C.-S.A."/>
            <person name="Fernando D.W.F."/>
            <person name="Lu H.L."/>
            <person name="Taylor S.T."/>
            <person name="Ehtesham M.E.M."/>
            <person name="Najaraj S.H.N."/>
            <person name="Harsha G.H.G."/>
            <person name="Madugundu A.M."/>
            <person name="Renuse S.R."/>
            <person name="Holt D.H."/>
            <person name="Pandey A.P."/>
            <person name="Papenfuss A.P."/>
            <person name="Gasser R.B.G."/>
            <person name="Fischer K.F."/>
        </authorList>
    </citation>
    <scope>NUCLEOTIDE SEQUENCE</scope>
    <source>
        <strain evidence="12">SSS_KF_BRIS2020</strain>
    </source>
</reference>
<dbReference type="Gene3D" id="3.40.1190.20">
    <property type="match status" value="1"/>
</dbReference>
<dbReference type="GO" id="GO:0006014">
    <property type="term" value="P:D-ribose metabolic process"/>
    <property type="evidence" value="ECO:0007669"/>
    <property type="project" value="InterPro"/>
</dbReference>
<dbReference type="CDD" id="cd01174">
    <property type="entry name" value="ribokinase"/>
    <property type="match status" value="1"/>
</dbReference>
<evidence type="ECO:0000256" key="7">
    <source>
        <dbReference type="ARBA" id="ARBA00022958"/>
    </source>
</evidence>
<keyword evidence="8" id="KW-0119">Carbohydrate metabolism</keyword>
<evidence type="ECO:0000313" key="13">
    <source>
        <dbReference type="EnsemblMetazoa" id="KAF7487741.1"/>
    </source>
</evidence>
<dbReference type="SUPFAM" id="SSF53613">
    <property type="entry name" value="Ribokinase-like"/>
    <property type="match status" value="1"/>
</dbReference>
<keyword evidence="10" id="KW-1133">Transmembrane helix</keyword>
<dbReference type="Pfam" id="PF00294">
    <property type="entry name" value="PfkB"/>
    <property type="match status" value="1"/>
</dbReference>
<keyword evidence="7" id="KW-0630">Potassium</keyword>
<feature type="compositionally biased region" description="Polar residues" evidence="9">
    <location>
        <begin position="584"/>
        <end position="596"/>
    </location>
</feature>
<dbReference type="AlphaFoldDB" id="A0A834V8T0"/>
<keyword evidence="2" id="KW-0479">Metal-binding</keyword>
<dbReference type="InterPro" id="IPR011611">
    <property type="entry name" value="PfkB_dom"/>
</dbReference>
<dbReference type="GO" id="GO:0046872">
    <property type="term" value="F:metal ion binding"/>
    <property type="evidence" value="ECO:0007669"/>
    <property type="project" value="UniProtKB-KW"/>
</dbReference>
<feature type="region of interest" description="Disordered" evidence="9">
    <location>
        <begin position="286"/>
        <end position="319"/>
    </location>
</feature>
<feature type="transmembrane region" description="Helical" evidence="10">
    <location>
        <begin position="469"/>
        <end position="491"/>
    </location>
</feature>
<evidence type="ECO:0000313" key="14">
    <source>
        <dbReference type="Proteomes" id="UP000070412"/>
    </source>
</evidence>
<dbReference type="EnsemblMetazoa" id="SSS_2910s_mrna">
    <property type="protein sequence ID" value="KAF7487741.1"/>
    <property type="gene ID" value="SSS_2910"/>
</dbReference>
<evidence type="ECO:0000256" key="1">
    <source>
        <dbReference type="ARBA" id="ARBA00022679"/>
    </source>
</evidence>
<gene>
    <name evidence="12" type="ORF">SSS_2910</name>
</gene>
<feature type="region of interest" description="Disordered" evidence="9">
    <location>
        <begin position="584"/>
        <end position="631"/>
    </location>
</feature>
<dbReference type="OrthoDB" id="415590at2759"/>
<dbReference type="GO" id="GO:0004747">
    <property type="term" value="F:ribokinase activity"/>
    <property type="evidence" value="ECO:0007669"/>
    <property type="project" value="InterPro"/>
</dbReference>
<dbReference type="InterPro" id="IPR011877">
    <property type="entry name" value="Ribokinase"/>
</dbReference>
<proteinExistence type="predicted"/>
<keyword evidence="14" id="KW-1185">Reference proteome</keyword>
<evidence type="ECO:0000313" key="12">
    <source>
        <dbReference type="EMBL" id="KAF7487741.1"/>
    </source>
</evidence>
<evidence type="ECO:0000256" key="5">
    <source>
        <dbReference type="ARBA" id="ARBA00022840"/>
    </source>
</evidence>
<accession>A0A834V8T0</accession>
<evidence type="ECO:0000256" key="10">
    <source>
        <dbReference type="SAM" id="Phobius"/>
    </source>
</evidence>
<evidence type="ECO:0000256" key="4">
    <source>
        <dbReference type="ARBA" id="ARBA00022777"/>
    </source>
</evidence>
<keyword evidence="6" id="KW-0460">Magnesium</keyword>
<organism evidence="12">
    <name type="scientific">Sarcoptes scabiei</name>
    <name type="common">Itch mite</name>
    <name type="synonym">Acarus scabiei</name>
    <dbReference type="NCBI Taxonomy" id="52283"/>
    <lineage>
        <taxon>Eukaryota</taxon>
        <taxon>Metazoa</taxon>
        <taxon>Ecdysozoa</taxon>
        <taxon>Arthropoda</taxon>
        <taxon>Chelicerata</taxon>
        <taxon>Arachnida</taxon>
        <taxon>Acari</taxon>
        <taxon>Acariformes</taxon>
        <taxon>Sarcoptiformes</taxon>
        <taxon>Astigmata</taxon>
        <taxon>Psoroptidia</taxon>
        <taxon>Sarcoptoidea</taxon>
        <taxon>Sarcoptidae</taxon>
        <taxon>Sarcoptinae</taxon>
        <taxon>Sarcoptes</taxon>
    </lineage>
</organism>
<keyword evidence="1" id="KW-0808">Transferase</keyword>
<keyword evidence="4 12" id="KW-0418">Kinase</keyword>
<reference evidence="14" key="1">
    <citation type="journal article" date="2020" name="PLoS Negl. Trop. Dis.">
        <title>High-quality nuclear genome for Sarcoptes scabiei-A critical resource for a neglected parasite.</title>
        <authorList>
            <person name="Korhonen P.K."/>
            <person name="Gasser R.B."/>
            <person name="Ma G."/>
            <person name="Wang T."/>
            <person name="Stroehlein A.J."/>
            <person name="Young N.D."/>
            <person name="Ang C.S."/>
            <person name="Fernando D.D."/>
            <person name="Lu H.C."/>
            <person name="Taylor S."/>
            <person name="Reynolds S.L."/>
            <person name="Mofiz E."/>
            <person name="Najaraj S.H."/>
            <person name="Gowda H."/>
            <person name="Madugundu A."/>
            <person name="Renuse S."/>
            <person name="Holt D."/>
            <person name="Pandey A."/>
            <person name="Papenfuss A.T."/>
            <person name="Fischer K."/>
        </authorList>
    </citation>
    <scope>NUCLEOTIDE SEQUENCE [LARGE SCALE GENOMIC DNA]</scope>
</reference>
<evidence type="ECO:0000256" key="2">
    <source>
        <dbReference type="ARBA" id="ARBA00022723"/>
    </source>
</evidence>
<dbReference type="GO" id="GO:0005524">
    <property type="term" value="F:ATP binding"/>
    <property type="evidence" value="ECO:0007669"/>
    <property type="project" value="UniProtKB-KW"/>
</dbReference>
<keyword evidence="3" id="KW-0547">Nucleotide-binding</keyword>
<evidence type="ECO:0000256" key="9">
    <source>
        <dbReference type="SAM" id="MobiDB-lite"/>
    </source>
</evidence>
<name>A0A834V8T0_SARSC</name>
<protein>
    <submittedName>
        <fullName evidence="12">Ribokinase</fullName>
    </submittedName>
</protein>
<keyword evidence="5" id="KW-0067">ATP-binding</keyword>
<keyword evidence="10" id="KW-0812">Transmembrane</keyword>
<evidence type="ECO:0000256" key="8">
    <source>
        <dbReference type="ARBA" id="ARBA00023277"/>
    </source>
</evidence>
<feature type="domain" description="Carbohydrate kinase PfkB" evidence="11">
    <location>
        <begin position="12"/>
        <end position="254"/>
    </location>
</feature>
<dbReference type="PRINTS" id="PR00990">
    <property type="entry name" value="RIBOKINASE"/>
</dbReference>
<evidence type="ECO:0000256" key="3">
    <source>
        <dbReference type="ARBA" id="ARBA00022741"/>
    </source>
</evidence>
<keyword evidence="10" id="KW-0472">Membrane</keyword>
<dbReference type="PANTHER" id="PTHR10584">
    <property type="entry name" value="SUGAR KINASE"/>
    <property type="match status" value="1"/>
</dbReference>
<dbReference type="PANTHER" id="PTHR10584:SF166">
    <property type="entry name" value="RIBOKINASE"/>
    <property type="match status" value="1"/>
</dbReference>
<evidence type="ECO:0000256" key="6">
    <source>
        <dbReference type="ARBA" id="ARBA00022842"/>
    </source>
</evidence>
<dbReference type="InterPro" id="IPR029056">
    <property type="entry name" value="Ribokinase-like"/>
</dbReference>
<dbReference type="Proteomes" id="UP000070412">
    <property type="component" value="Unassembled WGS sequence"/>
</dbReference>
<feature type="compositionally biased region" description="Basic and acidic residues" evidence="9">
    <location>
        <begin position="622"/>
        <end position="631"/>
    </location>
</feature>